<gene>
    <name evidence="2" type="ORF">EYF80_068230</name>
</gene>
<feature type="compositionally biased region" description="Polar residues" evidence="1">
    <location>
        <begin position="32"/>
        <end position="46"/>
    </location>
</feature>
<dbReference type="EMBL" id="SRLO01026644">
    <property type="protein sequence ID" value="TNN21658.1"/>
    <property type="molecule type" value="Genomic_DNA"/>
</dbReference>
<accession>A0A4Z2DYY1</accession>
<proteinExistence type="predicted"/>
<dbReference type="Proteomes" id="UP000314294">
    <property type="component" value="Unassembled WGS sequence"/>
</dbReference>
<name>A0A4Z2DYY1_9TELE</name>
<evidence type="ECO:0000313" key="3">
    <source>
        <dbReference type="Proteomes" id="UP000314294"/>
    </source>
</evidence>
<protein>
    <submittedName>
        <fullName evidence="2">Uncharacterized protein</fullName>
    </submittedName>
</protein>
<evidence type="ECO:0000313" key="2">
    <source>
        <dbReference type="EMBL" id="TNN21658.1"/>
    </source>
</evidence>
<keyword evidence="3" id="KW-1185">Reference proteome</keyword>
<reference evidence="2 3" key="1">
    <citation type="submission" date="2019-03" db="EMBL/GenBank/DDBJ databases">
        <title>First draft genome of Liparis tanakae, snailfish: a comprehensive survey of snailfish specific genes.</title>
        <authorList>
            <person name="Kim W."/>
            <person name="Song I."/>
            <person name="Jeong J.-H."/>
            <person name="Kim D."/>
            <person name="Kim S."/>
            <person name="Ryu S."/>
            <person name="Song J.Y."/>
            <person name="Lee S.K."/>
        </authorList>
    </citation>
    <scope>NUCLEOTIDE SEQUENCE [LARGE SCALE GENOMIC DNA]</scope>
    <source>
        <tissue evidence="2">Muscle</tissue>
    </source>
</reference>
<comment type="caution">
    <text evidence="2">The sequence shown here is derived from an EMBL/GenBank/DDBJ whole genome shotgun (WGS) entry which is preliminary data.</text>
</comment>
<sequence>MWVCRKIPQERPAGGPSTPPPSRGLRGRRSGWETTSSSSVFPQSDTCICPTPAET</sequence>
<evidence type="ECO:0000256" key="1">
    <source>
        <dbReference type="SAM" id="MobiDB-lite"/>
    </source>
</evidence>
<organism evidence="2 3">
    <name type="scientific">Liparis tanakae</name>
    <name type="common">Tanaka's snailfish</name>
    <dbReference type="NCBI Taxonomy" id="230148"/>
    <lineage>
        <taxon>Eukaryota</taxon>
        <taxon>Metazoa</taxon>
        <taxon>Chordata</taxon>
        <taxon>Craniata</taxon>
        <taxon>Vertebrata</taxon>
        <taxon>Euteleostomi</taxon>
        <taxon>Actinopterygii</taxon>
        <taxon>Neopterygii</taxon>
        <taxon>Teleostei</taxon>
        <taxon>Neoteleostei</taxon>
        <taxon>Acanthomorphata</taxon>
        <taxon>Eupercaria</taxon>
        <taxon>Perciformes</taxon>
        <taxon>Cottioidei</taxon>
        <taxon>Cottales</taxon>
        <taxon>Liparidae</taxon>
        <taxon>Liparis</taxon>
    </lineage>
</organism>
<feature type="region of interest" description="Disordered" evidence="1">
    <location>
        <begin position="1"/>
        <end position="55"/>
    </location>
</feature>
<dbReference type="AlphaFoldDB" id="A0A4Z2DYY1"/>